<evidence type="ECO:0000256" key="1">
    <source>
        <dbReference type="SAM" id="MobiDB-lite"/>
    </source>
</evidence>
<gene>
    <name evidence="2" type="ORF">GCM10010411_51820</name>
</gene>
<sequence>MTVFSGLVRRVAAEAEHRVRGGASLLVRLGQDTRERVAELARLQAYGERIQALEETVQGQGAELRGLRIELDSLVTQLNDRVLPRIDERIDDAERDLTVVATTLVRTGKDTAGNSSRLEHIDQRLADLRGRLTRMEQRSGLWRELQGNMARLGDDVDALRTRIGGRANEPVPSETVADSVAERVL</sequence>
<organism evidence="2 3">
    <name type="scientific">Actinomadura fulvescens</name>
    <dbReference type="NCBI Taxonomy" id="46160"/>
    <lineage>
        <taxon>Bacteria</taxon>
        <taxon>Bacillati</taxon>
        <taxon>Actinomycetota</taxon>
        <taxon>Actinomycetes</taxon>
        <taxon>Streptosporangiales</taxon>
        <taxon>Thermomonosporaceae</taxon>
        <taxon>Actinomadura</taxon>
    </lineage>
</organism>
<dbReference type="Proteomes" id="UP001501509">
    <property type="component" value="Unassembled WGS sequence"/>
</dbReference>
<dbReference type="RefSeq" id="WP_344544899.1">
    <property type="nucleotide sequence ID" value="NZ_BAAATD010000007.1"/>
</dbReference>
<name>A0ABN3Q3V5_9ACTN</name>
<protein>
    <submittedName>
        <fullName evidence="2">Uncharacterized protein</fullName>
    </submittedName>
</protein>
<evidence type="ECO:0000313" key="3">
    <source>
        <dbReference type="Proteomes" id="UP001501509"/>
    </source>
</evidence>
<comment type="caution">
    <text evidence="2">The sequence shown here is derived from an EMBL/GenBank/DDBJ whole genome shotgun (WGS) entry which is preliminary data.</text>
</comment>
<proteinExistence type="predicted"/>
<reference evidence="2 3" key="1">
    <citation type="journal article" date="2019" name="Int. J. Syst. Evol. Microbiol.">
        <title>The Global Catalogue of Microorganisms (GCM) 10K type strain sequencing project: providing services to taxonomists for standard genome sequencing and annotation.</title>
        <authorList>
            <consortium name="The Broad Institute Genomics Platform"/>
            <consortium name="The Broad Institute Genome Sequencing Center for Infectious Disease"/>
            <person name="Wu L."/>
            <person name="Ma J."/>
        </authorList>
    </citation>
    <scope>NUCLEOTIDE SEQUENCE [LARGE SCALE GENOMIC DNA]</scope>
    <source>
        <strain evidence="2 3">JCM 6833</strain>
    </source>
</reference>
<evidence type="ECO:0000313" key="2">
    <source>
        <dbReference type="EMBL" id="GAA2611014.1"/>
    </source>
</evidence>
<accession>A0ABN3Q3V5</accession>
<dbReference type="Gene3D" id="1.10.287.1490">
    <property type="match status" value="1"/>
</dbReference>
<dbReference type="EMBL" id="BAAATD010000007">
    <property type="protein sequence ID" value="GAA2611014.1"/>
    <property type="molecule type" value="Genomic_DNA"/>
</dbReference>
<keyword evidence="3" id="KW-1185">Reference proteome</keyword>
<feature type="region of interest" description="Disordered" evidence="1">
    <location>
        <begin position="164"/>
        <end position="185"/>
    </location>
</feature>